<dbReference type="RefSeq" id="WP_015150429.1">
    <property type="nucleotide sequence ID" value="NC_019693.1"/>
</dbReference>
<name>K9TMQ1_9CYAN</name>
<evidence type="ECO:0000256" key="1">
    <source>
        <dbReference type="SAM" id="MobiDB-lite"/>
    </source>
</evidence>
<dbReference type="SUPFAM" id="SSF56112">
    <property type="entry name" value="Protein kinase-like (PK-like)"/>
    <property type="match status" value="1"/>
</dbReference>
<dbReference type="SUPFAM" id="SSF81606">
    <property type="entry name" value="PP2C-like"/>
    <property type="match status" value="1"/>
</dbReference>
<dbReference type="PROSITE" id="PS51746">
    <property type="entry name" value="PPM_2"/>
    <property type="match status" value="1"/>
</dbReference>
<sequence length="613" mass="67804">MTSSAQLTAILQITENSQFMFKTWQVHILSYLGQLADVAYFQVRLQQRESPSDSDESSGGEERMALLRVGSVTGGLKRELDLRKVLENHKMISELLAWDVKNLVQLSLASPQPSQDLDQTLNEFADDQDSQDLEGSESNPDASIEGEPETLAADLSEEENTSTYLEEESYPDSPGTSEEPMEKLLVLTALPEADKTLEHWLQEDIPLTDALAIAAQVCQFFRYAYQRSWCFIYISPKFIEKRTPIAFFDLTGAYPLDSQLSEGLMAPYCAPELATGAQIQEQMSTYTVGSLLYESIHHQPVSDCLSDLKVDPIPRISQLLKISLSEISEDRFTLPQFLNLLVETRQFLEAANLSWEVAGRSTGGLSINRLQNEDNYGVRQQQSTHSAPLILGIVADGMGGMAQGEVASRIAVQTILEAPMEGELLTPELRSQWLRSTVQKANEAVANEVRDGGTTLSIVLAVGAELAIAHVGDSRIYLLRNGIICQLSEDHSMIALLLASGEIDYEESLDHPNRNVLTKSIGSKRRLSDGYVQELTRFSSDFSLKLEPDDILILCSDGVWDEVKSEELAKIFSPDLTLSDAVNQAINRVLEEGASDNATLLALKLKSSLRATY</sequence>
<dbReference type="PANTHER" id="PTHR47992">
    <property type="entry name" value="PROTEIN PHOSPHATASE"/>
    <property type="match status" value="1"/>
</dbReference>
<evidence type="ECO:0000259" key="2">
    <source>
        <dbReference type="PROSITE" id="PS51746"/>
    </source>
</evidence>
<dbReference type="InterPro" id="IPR036457">
    <property type="entry name" value="PPM-type-like_dom_sf"/>
</dbReference>
<dbReference type="eggNOG" id="COG0631">
    <property type="taxonomic scope" value="Bacteria"/>
</dbReference>
<dbReference type="InterPro" id="IPR015655">
    <property type="entry name" value="PP2C"/>
</dbReference>
<reference evidence="3 4" key="1">
    <citation type="submission" date="2012-06" db="EMBL/GenBank/DDBJ databases">
        <title>Finished chromosome of genome of Oscillatoria acuminata PCC 6304.</title>
        <authorList>
            <consortium name="US DOE Joint Genome Institute"/>
            <person name="Gugger M."/>
            <person name="Coursin T."/>
            <person name="Rippka R."/>
            <person name="Tandeau De Marsac N."/>
            <person name="Huntemann M."/>
            <person name="Wei C.-L."/>
            <person name="Han J."/>
            <person name="Detter J.C."/>
            <person name="Han C."/>
            <person name="Tapia R."/>
            <person name="Davenport K."/>
            <person name="Daligault H."/>
            <person name="Erkkila T."/>
            <person name="Gu W."/>
            <person name="Munk A.C.C."/>
            <person name="Teshima H."/>
            <person name="Xu Y."/>
            <person name="Chain P."/>
            <person name="Chen A."/>
            <person name="Krypides N."/>
            <person name="Mavromatis K."/>
            <person name="Markowitz V."/>
            <person name="Szeto E."/>
            <person name="Ivanova N."/>
            <person name="Mikhailova N."/>
            <person name="Ovchinnikova G."/>
            <person name="Pagani I."/>
            <person name="Pati A."/>
            <person name="Goodwin L."/>
            <person name="Peters L."/>
            <person name="Pitluck S."/>
            <person name="Woyke T."/>
            <person name="Kerfeld C."/>
        </authorList>
    </citation>
    <scope>NUCLEOTIDE SEQUENCE [LARGE SCALE GENOMIC DNA]</scope>
    <source>
        <strain evidence="3 4">PCC 6304</strain>
    </source>
</reference>
<dbReference type="GO" id="GO:0004722">
    <property type="term" value="F:protein serine/threonine phosphatase activity"/>
    <property type="evidence" value="ECO:0007669"/>
    <property type="project" value="InterPro"/>
</dbReference>
<dbReference type="HOGENOM" id="CLU_463605_0_0_3"/>
<dbReference type="KEGG" id="oac:Oscil6304_4279"/>
<feature type="domain" description="PPM-type phosphatase" evidence="2">
    <location>
        <begin position="375"/>
        <end position="605"/>
    </location>
</feature>
<dbReference type="OrthoDB" id="495860at2"/>
<proteinExistence type="predicted"/>
<protein>
    <submittedName>
        <fullName evidence="3">Serine/threonine protein phosphatase</fullName>
    </submittedName>
</protein>
<dbReference type="SMART" id="SM00332">
    <property type="entry name" value="PP2Cc"/>
    <property type="match status" value="1"/>
</dbReference>
<feature type="region of interest" description="Disordered" evidence="1">
    <location>
        <begin position="127"/>
        <end position="178"/>
    </location>
</feature>
<feature type="compositionally biased region" description="Acidic residues" evidence="1">
    <location>
        <begin position="155"/>
        <end position="170"/>
    </location>
</feature>
<dbReference type="Gene3D" id="3.60.40.10">
    <property type="entry name" value="PPM-type phosphatase domain"/>
    <property type="match status" value="1"/>
</dbReference>
<gene>
    <name evidence="3" type="ORF">Oscil6304_4279</name>
</gene>
<dbReference type="InterPro" id="IPR001932">
    <property type="entry name" value="PPM-type_phosphatase-like_dom"/>
</dbReference>
<evidence type="ECO:0000313" key="3">
    <source>
        <dbReference type="EMBL" id="AFY83805.1"/>
    </source>
</evidence>
<dbReference type="InParanoid" id="K9TMQ1"/>
<organism evidence="3 4">
    <name type="scientific">Oscillatoria acuminata PCC 6304</name>
    <dbReference type="NCBI Taxonomy" id="56110"/>
    <lineage>
        <taxon>Bacteria</taxon>
        <taxon>Bacillati</taxon>
        <taxon>Cyanobacteriota</taxon>
        <taxon>Cyanophyceae</taxon>
        <taxon>Oscillatoriophycideae</taxon>
        <taxon>Oscillatoriales</taxon>
        <taxon>Oscillatoriaceae</taxon>
        <taxon>Oscillatoria</taxon>
    </lineage>
</organism>
<keyword evidence="4" id="KW-1185">Reference proteome</keyword>
<dbReference type="PATRIC" id="fig|56110.3.peg.5191"/>
<dbReference type="AlphaFoldDB" id="K9TMQ1"/>
<dbReference type="STRING" id="56110.Oscil6304_4279"/>
<dbReference type="EMBL" id="CP003607">
    <property type="protein sequence ID" value="AFY83805.1"/>
    <property type="molecule type" value="Genomic_DNA"/>
</dbReference>
<dbReference type="Pfam" id="PF13672">
    <property type="entry name" value="PP2C_2"/>
    <property type="match status" value="1"/>
</dbReference>
<dbReference type="InterPro" id="IPR011009">
    <property type="entry name" value="Kinase-like_dom_sf"/>
</dbReference>
<accession>K9TMQ1</accession>
<dbReference type="Proteomes" id="UP000010367">
    <property type="component" value="Chromosome"/>
</dbReference>
<dbReference type="SMART" id="SM00331">
    <property type="entry name" value="PP2C_SIG"/>
    <property type="match status" value="1"/>
</dbReference>
<dbReference type="CDD" id="cd00143">
    <property type="entry name" value="PP2Cc"/>
    <property type="match status" value="1"/>
</dbReference>
<evidence type="ECO:0000313" key="4">
    <source>
        <dbReference type="Proteomes" id="UP000010367"/>
    </source>
</evidence>